<accession>A0A2G4REL7</accession>
<keyword evidence="3" id="KW-1185">Reference proteome</keyword>
<dbReference type="InterPro" id="IPR002500">
    <property type="entry name" value="PAPS_reduct_dom"/>
</dbReference>
<dbReference type="InterPro" id="IPR050128">
    <property type="entry name" value="Sulfate_adenylyltrnsfr_sub2"/>
</dbReference>
<dbReference type="OrthoDB" id="9772814at2"/>
<dbReference type="EMBL" id="PEBQ01000103">
    <property type="protein sequence ID" value="PHY94185.1"/>
    <property type="molecule type" value="Genomic_DNA"/>
</dbReference>
<dbReference type="Pfam" id="PF01507">
    <property type="entry name" value="PAPS_reduct"/>
    <property type="match status" value="1"/>
</dbReference>
<name>A0A2G4REL7_9PROT</name>
<dbReference type="Proteomes" id="UP000228751">
    <property type="component" value="Unassembled WGS sequence"/>
</dbReference>
<dbReference type="InterPro" id="IPR014729">
    <property type="entry name" value="Rossmann-like_a/b/a_fold"/>
</dbReference>
<reference evidence="2 3" key="1">
    <citation type="submission" date="2017-10" db="EMBL/GenBank/DDBJ databases">
        <title>Genomic analysis of the genus Acetobacter.</title>
        <authorList>
            <person name="Kim K.H."/>
            <person name="Chun B.H."/>
            <person name="Son A.R."/>
            <person name="Jeon C.O."/>
        </authorList>
    </citation>
    <scope>NUCLEOTIDE SEQUENCE [LARGE SCALE GENOMIC DNA]</scope>
    <source>
        <strain evidence="2 3">LHT 2458</strain>
    </source>
</reference>
<dbReference type="PANTHER" id="PTHR43196">
    <property type="entry name" value="SULFATE ADENYLYLTRANSFERASE SUBUNIT 2"/>
    <property type="match status" value="1"/>
</dbReference>
<dbReference type="RefSeq" id="WP_099541172.1">
    <property type="nucleotide sequence ID" value="NZ_PEBQ01000103.1"/>
</dbReference>
<protein>
    <submittedName>
        <fullName evidence="2">Phosphohydrolase</fullName>
    </submittedName>
</protein>
<dbReference type="PANTHER" id="PTHR43196:SF2">
    <property type="entry name" value="PHOSPHOADENOSINE PHOSPHOSULFATE REDUCTASE"/>
    <property type="match status" value="1"/>
</dbReference>
<comment type="caution">
    <text evidence="2">The sequence shown here is derived from an EMBL/GenBank/DDBJ whole genome shotgun (WGS) entry which is preliminary data.</text>
</comment>
<dbReference type="GO" id="GO:0016787">
    <property type="term" value="F:hydrolase activity"/>
    <property type="evidence" value="ECO:0007669"/>
    <property type="project" value="UniProtKB-KW"/>
</dbReference>
<sequence>MSFDSFDDQYIIPGLEMQSGIEPSAPTTTHFNAPDIDLNSYDNIIVCMSGGKDSIACLLHILEMGADKSKIELWHHEVDGREGSSLMDWKFMTSYNKAIAAAFNLPLYFSWLEGGFEGEMLKKDAYSRPHLIETPDGLIKLERDKTRAKPATRLKFPQVSANLQTRWCSSALKIDVGRRALNNQARFHHKKVLFITGERREESANRAKYNQLEKHTSDCRDGRYGRHVDAWRPVLSWTEEQVWAIFERNNVISPVPYRLGWGRSSCMKCIFNDATIWATINKYFPGELDALNEYELSFGTTISRNKKSIMEIAQFGVPMEIDDLEALQQVTKREYDLPVFLEPGAAWIRPAGAFIKSSCGPS</sequence>
<feature type="domain" description="Phosphoadenosine phosphosulphate reductase" evidence="1">
    <location>
        <begin position="166"/>
        <end position="263"/>
    </location>
</feature>
<organism evidence="2 3">
    <name type="scientific">Acetobacter pomorum</name>
    <dbReference type="NCBI Taxonomy" id="65959"/>
    <lineage>
        <taxon>Bacteria</taxon>
        <taxon>Pseudomonadati</taxon>
        <taxon>Pseudomonadota</taxon>
        <taxon>Alphaproteobacteria</taxon>
        <taxon>Acetobacterales</taxon>
        <taxon>Acetobacteraceae</taxon>
        <taxon>Acetobacter</taxon>
    </lineage>
</organism>
<dbReference type="Gene3D" id="3.40.50.620">
    <property type="entry name" value="HUPs"/>
    <property type="match status" value="1"/>
</dbReference>
<evidence type="ECO:0000313" key="2">
    <source>
        <dbReference type="EMBL" id="PHY94185.1"/>
    </source>
</evidence>
<keyword evidence="2" id="KW-0378">Hydrolase</keyword>
<evidence type="ECO:0000313" key="3">
    <source>
        <dbReference type="Proteomes" id="UP000228751"/>
    </source>
</evidence>
<gene>
    <name evidence="2" type="ORF">CSR02_07600</name>
</gene>
<dbReference type="AlphaFoldDB" id="A0A2G4REL7"/>
<dbReference type="SUPFAM" id="SSF52402">
    <property type="entry name" value="Adenine nucleotide alpha hydrolases-like"/>
    <property type="match status" value="1"/>
</dbReference>
<proteinExistence type="predicted"/>
<evidence type="ECO:0000259" key="1">
    <source>
        <dbReference type="Pfam" id="PF01507"/>
    </source>
</evidence>